<protein>
    <submittedName>
        <fullName evidence="1">Uncharacterized protein</fullName>
    </submittedName>
</protein>
<organism evidence="1 2">
    <name type="scientific">Tilletia walkeri</name>
    <dbReference type="NCBI Taxonomy" id="117179"/>
    <lineage>
        <taxon>Eukaryota</taxon>
        <taxon>Fungi</taxon>
        <taxon>Dikarya</taxon>
        <taxon>Basidiomycota</taxon>
        <taxon>Ustilaginomycotina</taxon>
        <taxon>Exobasidiomycetes</taxon>
        <taxon>Tilletiales</taxon>
        <taxon>Tilletiaceae</taxon>
        <taxon>Tilletia</taxon>
    </lineage>
</organism>
<dbReference type="Proteomes" id="UP000078113">
    <property type="component" value="Unassembled WGS sequence"/>
</dbReference>
<evidence type="ECO:0000313" key="1">
    <source>
        <dbReference type="EMBL" id="KAE8270478.1"/>
    </source>
</evidence>
<dbReference type="AlphaFoldDB" id="A0A8X7T738"/>
<proteinExistence type="predicted"/>
<evidence type="ECO:0000313" key="2">
    <source>
        <dbReference type="Proteomes" id="UP000078113"/>
    </source>
</evidence>
<sequence>MFIDVGRIRKSAADRDPKAFLAIQRENAIRTRSQRRDMIKALIDAVLLQALGHPENIDALLNFLAQVAQQLTDLVVEEERAEAQELEAPEPEASEMEEFQSKRGGRALVHHLVETLTATVEEISMQNVTPDREATANLPPNYWHIATVNGVLLARFTTQLYGPADSSSGLEDLSSVASEDDKKNFWDQGIAILLGRTIFSRQSNPEASALVAALALLRGAGSTLRQELKPQGKRAGTGKEWIWYNGAFSQPDASWGWQDVIGAAQQGIDAEHASQYKLPGGLVEGFVSLGSKLGEAEEEKATDLNESAKTLLEGKTFKWISSKGADPKEASLRIDRASLLSTMHSEMSHDFEQQKVQARTGAQEGRSADELREQIVALKGFSDSHKIGFKGFAAKDLLEVELGAEQK</sequence>
<dbReference type="EMBL" id="LWDG02000049">
    <property type="protein sequence ID" value="KAE8270478.1"/>
    <property type="molecule type" value="Genomic_DNA"/>
</dbReference>
<accession>A0A8X7T738</accession>
<reference evidence="1" key="1">
    <citation type="submission" date="2016-04" db="EMBL/GenBank/DDBJ databases">
        <authorList>
            <person name="Nguyen H.D."/>
            <person name="Samba Siva P."/>
            <person name="Cullis J."/>
            <person name="Levesque C.A."/>
            <person name="Hambleton S."/>
        </authorList>
    </citation>
    <scope>NUCLEOTIDE SEQUENCE</scope>
    <source>
        <strain evidence="1">DAOMC 236422</strain>
    </source>
</reference>
<comment type="caution">
    <text evidence="1">The sequence shown here is derived from an EMBL/GenBank/DDBJ whole genome shotgun (WGS) entry which is preliminary data.</text>
</comment>
<reference evidence="1" key="2">
    <citation type="journal article" date="2019" name="IMA Fungus">
        <title>Genome sequencing and comparison of five Tilletia species to identify candidate genes for the detection of regulated species infecting wheat.</title>
        <authorList>
            <person name="Nguyen H.D.T."/>
            <person name="Sultana T."/>
            <person name="Kesanakurti P."/>
            <person name="Hambleton S."/>
        </authorList>
    </citation>
    <scope>NUCLEOTIDE SEQUENCE</scope>
    <source>
        <strain evidence="1">DAOMC 236422</strain>
    </source>
</reference>
<keyword evidence="2" id="KW-1185">Reference proteome</keyword>
<gene>
    <name evidence="1" type="ORF">A4X09_0g1870</name>
</gene>
<name>A0A8X7T738_9BASI</name>